<protein>
    <submittedName>
        <fullName evidence="7">Uncharacterized protein</fullName>
    </submittedName>
</protein>
<evidence type="ECO:0000313" key="8">
    <source>
        <dbReference type="Proteomes" id="UP000332515"/>
    </source>
</evidence>
<keyword evidence="3 6" id="KW-1133">Transmembrane helix</keyword>
<feature type="region of interest" description="Disordered" evidence="5">
    <location>
        <begin position="96"/>
        <end position="118"/>
    </location>
</feature>
<gene>
    <name evidence="7" type="ORF">F0357_09380</name>
</gene>
<proteinExistence type="predicted"/>
<evidence type="ECO:0000256" key="1">
    <source>
        <dbReference type="ARBA" id="ARBA00004141"/>
    </source>
</evidence>
<organism evidence="7 8">
    <name type="scientific">Segnochrobactrum spirostomi</name>
    <dbReference type="NCBI Taxonomy" id="2608987"/>
    <lineage>
        <taxon>Bacteria</taxon>
        <taxon>Pseudomonadati</taxon>
        <taxon>Pseudomonadota</taxon>
        <taxon>Alphaproteobacteria</taxon>
        <taxon>Hyphomicrobiales</taxon>
        <taxon>Segnochrobactraceae</taxon>
        <taxon>Segnochrobactrum</taxon>
    </lineage>
</organism>
<feature type="transmembrane region" description="Helical" evidence="6">
    <location>
        <begin position="75"/>
        <end position="95"/>
    </location>
</feature>
<keyword evidence="8" id="KW-1185">Reference proteome</keyword>
<comment type="subcellular location">
    <subcellularLocation>
        <location evidence="1">Membrane</location>
        <topology evidence="1">Multi-pass membrane protein</topology>
    </subcellularLocation>
</comment>
<name>A0A6A7Y1N0_9HYPH</name>
<evidence type="ECO:0000256" key="5">
    <source>
        <dbReference type="SAM" id="MobiDB-lite"/>
    </source>
</evidence>
<keyword evidence="2 6" id="KW-0812">Transmembrane</keyword>
<feature type="compositionally biased region" description="Low complexity" evidence="5">
    <location>
        <begin position="97"/>
        <end position="109"/>
    </location>
</feature>
<evidence type="ECO:0000256" key="3">
    <source>
        <dbReference type="ARBA" id="ARBA00022989"/>
    </source>
</evidence>
<keyword evidence="4 6" id="KW-0472">Membrane</keyword>
<evidence type="ECO:0000256" key="2">
    <source>
        <dbReference type="ARBA" id="ARBA00022692"/>
    </source>
</evidence>
<dbReference type="GO" id="GO:0016020">
    <property type="term" value="C:membrane"/>
    <property type="evidence" value="ECO:0007669"/>
    <property type="project" value="UniProtKB-SubCell"/>
</dbReference>
<evidence type="ECO:0000313" key="7">
    <source>
        <dbReference type="EMBL" id="MQT12853.1"/>
    </source>
</evidence>
<dbReference type="InterPro" id="IPR004776">
    <property type="entry name" value="Mem_transp_PIN-like"/>
</dbReference>
<sequence>MFLPPPASMSFSAVLVLLVPVFGLMGLGWAAAASRTLPVSVGDALGSYAATIALPVLLFRALATAHFPPVSPWPLWITYFTGVTVAWGSAISPIADSSRATPGSASSPASPRPFPTPR</sequence>
<dbReference type="Proteomes" id="UP000332515">
    <property type="component" value="Unassembled WGS sequence"/>
</dbReference>
<evidence type="ECO:0000256" key="6">
    <source>
        <dbReference type="SAM" id="Phobius"/>
    </source>
</evidence>
<accession>A0A6A7Y1N0</accession>
<comment type="caution">
    <text evidence="7">The sequence shown here is derived from an EMBL/GenBank/DDBJ whole genome shotgun (WGS) entry which is preliminary data.</text>
</comment>
<dbReference type="Pfam" id="PF03547">
    <property type="entry name" value="Mem_trans"/>
    <property type="match status" value="1"/>
</dbReference>
<evidence type="ECO:0000256" key="4">
    <source>
        <dbReference type="ARBA" id="ARBA00023136"/>
    </source>
</evidence>
<dbReference type="AlphaFoldDB" id="A0A6A7Y1N0"/>
<dbReference type="RefSeq" id="WP_153480161.1">
    <property type="nucleotide sequence ID" value="NZ_VWNA01000001.1"/>
</dbReference>
<dbReference type="GO" id="GO:0055085">
    <property type="term" value="P:transmembrane transport"/>
    <property type="evidence" value="ECO:0007669"/>
    <property type="project" value="InterPro"/>
</dbReference>
<dbReference type="EMBL" id="VWNA01000001">
    <property type="protein sequence ID" value="MQT12853.1"/>
    <property type="molecule type" value="Genomic_DNA"/>
</dbReference>
<reference evidence="7 8" key="1">
    <citation type="submission" date="2019-09" db="EMBL/GenBank/DDBJ databases">
        <title>Segnochrobactrum spirostomi gen. nov., sp. nov., isolated from the ciliate Spirostomum cf. yagiui and description of a novel family, Segnochrobactraceae fam. nov. within the order Rhizobiales of the class Alphaproteobacteria.</title>
        <authorList>
            <person name="Akter S."/>
            <person name="Shazib S.U.A."/>
            <person name="Shin M.K."/>
        </authorList>
    </citation>
    <scope>NUCLEOTIDE SEQUENCE [LARGE SCALE GENOMIC DNA]</scope>
    <source>
        <strain evidence="7 8">Sp-1</strain>
    </source>
</reference>
<feature type="transmembrane region" description="Helical" evidence="6">
    <location>
        <begin position="46"/>
        <end position="63"/>
    </location>
</feature>